<evidence type="ECO:0008006" key="4">
    <source>
        <dbReference type="Google" id="ProtNLM"/>
    </source>
</evidence>
<evidence type="ECO:0000313" key="2">
    <source>
        <dbReference type="EMBL" id="RCS58667.1"/>
    </source>
</evidence>
<keyword evidence="1" id="KW-0472">Membrane</keyword>
<feature type="transmembrane region" description="Helical" evidence="1">
    <location>
        <begin position="40"/>
        <end position="63"/>
    </location>
</feature>
<proteinExistence type="predicted"/>
<dbReference type="EMBL" id="QPGB01000002">
    <property type="protein sequence ID" value="RCS58667.1"/>
    <property type="molecule type" value="Genomic_DNA"/>
</dbReference>
<protein>
    <recommendedName>
        <fullName evidence="4">Inner membrane protein</fullName>
    </recommendedName>
</protein>
<sequence>MVILWPSFLMAAAATGLFFSAIDPHDLILYGAYVPDNRMAAYTVGFLLIWTFTAIASMLTYYLHSEKQEEAYTRRFTR</sequence>
<evidence type="ECO:0000313" key="3">
    <source>
        <dbReference type="Proteomes" id="UP000252357"/>
    </source>
</evidence>
<evidence type="ECO:0000256" key="1">
    <source>
        <dbReference type="SAM" id="Phobius"/>
    </source>
</evidence>
<keyword evidence="1" id="KW-1133">Transmembrane helix</keyword>
<gene>
    <name evidence="2" type="ORF">DU000_04315</name>
</gene>
<comment type="caution">
    <text evidence="2">The sequence shown here is derived from an EMBL/GenBank/DDBJ whole genome shotgun (WGS) entry which is preliminary data.</text>
</comment>
<keyword evidence="1" id="KW-0812">Transmembrane</keyword>
<accession>A0A368L519</accession>
<name>A0A368L519_9BURK</name>
<keyword evidence="3" id="KW-1185">Reference proteome</keyword>
<reference evidence="2 3" key="1">
    <citation type="journal article" date="2018" name="Int. J. Syst. Evol. Microbiol.">
        <title>Parvibium lacunae gen. nov., sp. nov., a new member of the family Alcaligenaceae isolated from a freshwater pond.</title>
        <authorList>
            <person name="Chen W.M."/>
            <person name="Xie P.B."/>
            <person name="Hsu M.Y."/>
            <person name="Sheu S.Y."/>
        </authorList>
    </citation>
    <scope>NUCLEOTIDE SEQUENCE [LARGE SCALE GENOMIC DNA]</scope>
    <source>
        <strain evidence="2 3">KMB9</strain>
    </source>
</reference>
<dbReference type="OrthoDB" id="6197657at2"/>
<organism evidence="2 3">
    <name type="scientific">Parvibium lacunae</name>
    <dbReference type="NCBI Taxonomy" id="1888893"/>
    <lineage>
        <taxon>Bacteria</taxon>
        <taxon>Pseudomonadati</taxon>
        <taxon>Pseudomonadota</taxon>
        <taxon>Betaproteobacteria</taxon>
        <taxon>Burkholderiales</taxon>
        <taxon>Alcaligenaceae</taxon>
        <taxon>Parvibium</taxon>
    </lineage>
</organism>
<dbReference type="AlphaFoldDB" id="A0A368L519"/>
<dbReference type="Proteomes" id="UP000252357">
    <property type="component" value="Unassembled WGS sequence"/>
</dbReference>